<sequence length="280" mass="29879">MQTDENMKSKKTSNSLGKSLGIWIFFTVASVASSQADVINGGLTLSGEGDSFDYMEEHISTSDGFTIGFDLSTWGPSYMMDGFAIALFDAETAVPAIGGFGGSLGYANRTNIEGLAGGVLGIGFDAHGNYSDDNEDRNGGVDRTINSIALRGSMGDTRYDGYEYIDGTGSLDDFMNNNQADSKADALTHSVRIIVTTNELVSVEWKETGAKEWTTLLDEVDASAQMTLSEEVKLGVTSSRNSAMNIEISNLSVSIPEPAALSMICGMGGVFLIIRRTFIK</sequence>
<dbReference type="SUPFAM" id="SSF49899">
    <property type="entry name" value="Concanavalin A-like lectins/glucanases"/>
    <property type="match status" value="1"/>
</dbReference>
<dbReference type="InterPro" id="IPR013320">
    <property type="entry name" value="ConA-like_dom_sf"/>
</dbReference>
<evidence type="ECO:0000313" key="1">
    <source>
        <dbReference type="EMBL" id="VGO18767.1"/>
    </source>
</evidence>
<dbReference type="EMBL" id="CAAHFH010000001">
    <property type="protein sequence ID" value="VGO18767.1"/>
    <property type="molecule type" value="Genomic_DNA"/>
</dbReference>
<dbReference type="Proteomes" id="UP000346198">
    <property type="component" value="Unassembled WGS sequence"/>
</dbReference>
<name>A0A6C2UGX7_9BACT</name>
<keyword evidence="2" id="KW-1185">Reference proteome</keyword>
<dbReference type="Gene3D" id="2.60.120.200">
    <property type="match status" value="1"/>
</dbReference>
<evidence type="ECO:0000313" key="2">
    <source>
        <dbReference type="Proteomes" id="UP000346198"/>
    </source>
</evidence>
<protein>
    <submittedName>
        <fullName evidence="1">Uncharacterized protein</fullName>
    </submittedName>
</protein>
<accession>A0A6C2UGX7</accession>
<gene>
    <name evidence="1" type="ORF">SCARR_00820</name>
</gene>
<proteinExistence type="predicted"/>
<reference evidence="1 2" key="1">
    <citation type="submission" date="2019-04" db="EMBL/GenBank/DDBJ databases">
        <authorList>
            <person name="Van Vliet M D."/>
        </authorList>
    </citation>
    <scope>NUCLEOTIDE SEQUENCE [LARGE SCALE GENOMIC DNA]</scope>
    <source>
        <strain evidence="1 2">F21</strain>
    </source>
</reference>
<organism evidence="1 2">
    <name type="scientific">Pontiella sulfatireligans</name>
    <dbReference type="NCBI Taxonomy" id="2750658"/>
    <lineage>
        <taxon>Bacteria</taxon>
        <taxon>Pseudomonadati</taxon>
        <taxon>Kiritimatiellota</taxon>
        <taxon>Kiritimatiellia</taxon>
        <taxon>Kiritimatiellales</taxon>
        <taxon>Pontiellaceae</taxon>
        <taxon>Pontiella</taxon>
    </lineage>
</organism>
<dbReference type="AlphaFoldDB" id="A0A6C2UGX7"/>